<gene>
    <name evidence="1" type="ORF">RIB2604_03301670</name>
</gene>
<evidence type="ECO:0000313" key="2">
    <source>
        <dbReference type="Proteomes" id="UP000075230"/>
    </source>
</evidence>
<proteinExistence type="predicted"/>
<dbReference type="Proteomes" id="UP000075230">
    <property type="component" value="Unassembled WGS sequence"/>
</dbReference>
<accession>A0A146FZ10</accession>
<dbReference type="AlphaFoldDB" id="A0A146FZ10"/>
<organism evidence="1 2">
    <name type="scientific">Aspergillus kawachii</name>
    <name type="common">White koji mold</name>
    <name type="synonym">Aspergillus awamori var. kawachi</name>
    <dbReference type="NCBI Taxonomy" id="1069201"/>
    <lineage>
        <taxon>Eukaryota</taxon>
        <taxon>Fungi</taxon>
        <taxon>Dikarya</taxon>
        <taxon>Ascomycota</taxon>
        <taxon>Pezizomycotina</taxon>
        <taxon>Eurotiomycetes</taxon>
        <taxon>Eurotiomycetidae</taxon>
        <taxon>Eurotiales</taxon>
        <taxon>Aspergillaceae</taxon>
        <taxon>Aspergillus</taxon>
        <taxon>Aspergillus subgen. Circumdati</taxon>
    </lineage>
</organism>
<name>A0A146FZ10_ASPKA</name>
<sequence length="98" mass="10724">MNPAVRDVFIKPTPASADQRRAAVVSGGRDVAANAKTGVALGIVRKLLYYDLMDIAKLTPRHITWTLRAFRAPFSAGLATATEARRAMTARKRIVIME</sequence>
<reference evidence="2" key="2">
    <citation type="submission" date="2016-02" db="EMBL/GenBank/DDBJ databases">
        <title>Genome sequencing of Aspergillus luchuensis NBRC 4314.</title>
        <authorList>
            <person name="Yamada O."/>
        </authorList>
    </citation>
    <scope>NUCLEOTIDE SEQUENCE [LARGE SCALE GENOMIC DNA]</scope>
    <source>
        <strain evidence="2">RIB 2604</strain>
    </source>
</reference>
<dbReference type="EMBL" id="BCWF01000032">
    <property type="protein sequence ID" value="GAT30192.1"/>
    <property type="molecule type" value="Genomic_DNA"/>
</dbReference>
<reference evidence="1 2" key="1">
    <citation type="journal article" date="2016" name="DNA Res.">
        <title>Genome sequence of Aspergillus luchuensis NBRC 4314.</title>
        <authorList>
            <person name="Yamada O."/>
            <person name="Machida M."/>
            <person name="Hosoyama A."/>
            <person name="Goto M."/>
            <person name="Takahashi T."/>
            <person name="Futagami T."/>
            <person name="Yamagata Y."/>
            <person name="Takeuchi M."/>
            <person name="Kobayashi T."/>
            <person name="Koike H."/>
            <person name="Abe K."/>
            <person name="Asai K."/>
            <person name="Arita M."/>
            <person name="Fujita N."/>
            <person name="Fukuda K."/>
            <person name="Higa K."/>
            <person name="Horikawa H."/>
            <person name="Ishikawa T."/>
            <person name="Jinno K."/>
            <person name="Kato Y."/>
            <person name="Kirimura K."/>
            <person name="Mizutani O."/>
            <person name="Nakasone K."/>
            <person name="Sano M."/>
            <person name="Shiraishi Y."/>
            <person name="Tsukahara M."/>
            <person name="Gomi K."/>
        </authorList>
    </citation>
    <scope>NUCLEOTIDE SEQUENCE [LARGE SCALE GENOMIC DNA]</scope>
    <source>
        <strain evidence="1 2">RIB 2604</strain>
    </source>
</reference>
<evidence type="ECO:0000313" key="1">
    <source>
        <dbReference type="EMBL" id="GAT30192.1"/>
    </source>
</evidence>
<protein>
    <submittedName>
        <fullName evidence="1">Related to sialidase</fullName>
    </submittedName>
</protein>
<comment type="caution">
    <text evidence="1">The sequence shown here is derived from an EMBL/GenBank/DDBJ whole genome shotgun (WGS) entry which is preliminary data.</text>
</comment>